<dbReference type="FunFam" id="2.30.30.40:FF:000032">
    <property type="entry name" value="Putative C-Jun-amino-terminal kinase-interacting protein 2"/>
    <property type="match status" value="1"/>
</dbReference>
<feature type="compositionally biased region" description="Acidic residues" evidence="7">
    <location>
        <begin position="629"/>
        <end position="649"/>
    </location>
</feature>
<dbReference type="GO" id="GO:0008432">
    <property type="term" value="F:JUN kinase binding"/>
    <property type="evidence" value="ECO:0007669"/>
    <property type="project" value="TreeGrafter"/>
</dbReference>
<evidence type="ECO:0000313" key="10">
    <source>
        <dbReference type="Ensembl" id="ENSCSEP00000008767.1"/>
    </source>
</evidence>
<protein>
    <submittedName>
        <fullName evidence="10">Mitogen-activated protein kinase 8 interacting protein 2</fullName>
    </submittedName>
</protein>
<feature type="compositionally biased region" description="Basic and acidic residues" evidence="7">
    <location>
        <begin position="271"/>
        <end position="280"/>
    </location>
</feature>
<reference evidence="10" key="3">
    <citation type="submission" date="2025-09" db="UniProtKB">
        <authorList>
            <consortium name="Ensembl"/>
        </authorList>
    </citation>
    <scope>IDENTIFICATION</scope>
</reference>
<dbReference type="PANTHER" id="PTHR47437">
    <property type="entry name" value="JNK-INTERACTING PROTEIN 1-LIKE PROTEIN"/>
    <property type="match status" value="1"/>
</dbReference>
<feature type="compositionally biased region" description="Basic and acidic residues" evidence="7">
    <location>
        <begin position="830"/>
        <end position="841"/>
    </location>
</feature>
<sequence length="1292" mass="143197">MADRAEMFSLSTFHSLSPPTCRPSHDISLEEFDDEDLSEITDDCGIGLNYDSDPYEKDSLILEKSDMHHPVCSFQDDFQEFEMIDDEDNDEEEEEDEEVDHNSPPSPFASPPYSPTLGTLKSRPTTLNLTTAVSQDSLNNNSNPSPKKGSWQDSLRNTTTQGHLTPTHSCLDDGGHITGQCPASPVTQATVCQTKGTPPKPTEEGVNLQSPHRPLICDILGNRREHPEYGSFGQLKSQLGPGEVTEPKPDPTIRACRVPSVDENSQSSDTEVDHHLNNDHNRRHTNHCATETYTITSESGVEAENDADTINCLSSTAPLGGNNGADTPLSDEELEKDDDLAFMCKETYNMVCDGNHSSYVEFPAIQSEPASFSSYVTSMCSEGRDQSSSTGATANSSMDAAANDSTSPSSDPGIADMNQQGYITSDHDKDLSSPGSDSDLDGELEAAFACGPVASNMISSISETELDLTSDDSSSGRSSHLTNSIEEASSPTSDQELDPDTELEQDSGIVGLKTSLLLGQPDPIKEGCPIPSPSPLPSPTIATPSPVDSPTLPPETYDDGQALFGLQNVDDELSCEHQADPDETLPPEQHCEDSLSRQMVLEIEPDHSLESFKRSFYLPVGPRLIPNADEYDGLSEGDSESESEDDLSENSDSPWLLSNLVNRMISEGSYPISCPEECLKRKSSVSDTISPSSDIGDGDGDGFIDDGNEKKDNFEEFEEVECDGYRMERMVSGERGSMGASKEGDNPCHYLRNSSCDTLKSVVLERCVNNEKESGDFQSWYTSRGSEKNITNKSSKNQRTQEEEEEPNNDLMMLEEKKVLDSPSLSESVVSDKDEGRETEPNKSTSHSTASLERITEVKQSLTLDIPTTQTNHCFSLSYSTDNDEEEDDADSYPFLDGLGKQSYRDSDLECDSLPPINSTMSNHHLSEHDLTLCERDLALRQPNEDDELAYDSMKYTLVVDENTKLELVSLRRCTSVLSDDSEISTLCDKETTEVGYSQDDDEVRPELLSSSEDSSPEADLPFSKKFLNVFVNSTSRSSSTESFGLFSCTINGEERDQTHRAVYRFIPRHADELELDVDDPLYVEEEEDDYWYRGYNMRTGEKGIFPAFYAHEVISQSKELLGIKRNPAWIETFSVQFLGSVEVPYHQGNGILCAAMQKIAISRKRTVHVRPPSLCELEVSLQGVKLIMSLEDDYNTLDEYDRCSHFFQMKNISFCGCHTKNNCYFGFITKHPMLNRFACHVFVSQESMRPVAECVGRAFQEYYQEHLEYACPTEDIYLDKALLLGHDRGKE</sequence>
<reference evidence="10" key="2">
    <citation type="submission" date="2025-08" db="UniProtKB">
        <authorList>
            <consortium name="Ensembl"/>
        </authorList>
    </citation>
    <scope>IDENTIFICATION</scope>
</reference>
<evidence type="ECO:0000256" key="3">
    <source>
        <dbReference type="ARBA" id="ARBA00022443"/>
    </source>
</evidence>
<dbReference type="Ensembl" id="ENSCSET00000008859.1">
    <property type="protein sequence ID" value="ENSCSEP00000008767.1"/>
    <property type="gene ID" value="ENSCSEG00000005604.1"/>
</dbReference>
<dbReference type="InterPro" id="IPR011993">
    <property type="entry name" value="PH-like_dom_sf"/>
</dbReference>
<dbReference type="FunFam" id="2.30.29.30:FF:000108">
    <property type="entry name" value="C-Jun-amino-terminal kinase-interacting protein 1 isoform X2"/>
    <property type="match status" value="1"/>
</dbReference>
<feature type="compositionally biased region" description="Low complexity" evidence="7">
    <location>
        <begin position="471"/>
        <end position="482"/>
    </location>
</feature>
<feature type="domain" description="PID" evidence="8">
    <location>
        <begin position="1134"/>
        <end position="1269"/>
    </location>
</feature>
<evidence type="ECO:0000256" key="6">
    <source>
        <dbReference type="PROSITE-ProRule" id="PRU00192"/>
    </source>
</evidence>
<dbReference type="CDD" id="cd11942">
    <property type="entry name" value="SH3_JIP2"/>
    <property type="match status" value="1"/>
</dbReference>
<feature type="region of interest" description="Disordered" evidence="7">
    <location>
        <begin position="683"/>
        <end position="717"/>
    </location>
</feature>
<feature type="region of interest" description="Disordered" evidence="7">
    <location>
        <begin position="87"/>
        <end position="171"/>
    </location>
</feature>
<keyword evidence="3 6" id="KW-0728">SH3 domain</keyword>
<evidence type="ECO:0000256" key="7">
    <source>
        <dbReference type="SAM" id="MobiDB-lite"/>
    </source>
</evidence>
<feature type="compositionally biased region" description="Polar residues" evidence="7">
    <location>
        <begin position="381"/>
        <end position="391"/>
    </location>
</feature>
<feature type="compositionally biased region" description="Polar residues" evidence="7">
    <location>
        <begin position="483"/>
        <end position="494"/>
    </location>
</feature>
<evidence type="ECO:0000256" key="2">
    <source>
        <dbReference type="ARBA" id="ARBA00009866"/>
    </source>
</evidence>
<dbReference type="Proteomes" id="UP000265120">
    <property type="component" value="Chromosome 6"/>
</dbReference>
<feature type="compositionally biased region" description="Polar residues" evidence="7">
    <location>
        <begin position="842"/>
        <end position="851"/>
    </location>
</feature>
<dbReference type="SMART" id="SM00462">
    <property type="entry name" value="PTB"/>
    <property type="match status" value="1"/>
</dbReference>
<name>A0A3P8V2H7_CYNSE</name>
<comment type="subcellular location">
    <subcellularLocation>
        <location evidence="1">Cytoplasm</location>
    </subcellularLocation>
</comment>
<feature type="region of interest" description="Disordered" evidence="7">
    <location>
        <begin position="381"/>
        <end position="442"/>
    </location>
</feature>
<feature type="compositionally biased region" description="Acidic residues" evidence="7">
    <location>
        <begin position="495"/>
        <end position="505"/>
    </location>
</feature>
<feature type="compositionally biased region" description="Low complexity" evidence="7">
    <location>
        <begin position="139"/>
        <end position="148"/>
    </location>
</feature>
<dbReference type="Pfam" id="PF14604">
    <property type="entry name" value="SH3_9"/>
    <property type="match status" value="1"/>
</dbReference>
<evidence type="ECO:0000256" key="4">
    <source>
        <dbReference type="ARBA" id="ARBA00022490"/>
    </source>
</evidence>
<dbReference type="InParanoid" id="A0A3P8V2H7"/>
<keyword evidence="11" id="KW-1185">Reference proteome</keyword>
<feature type="compositionally biased region" description="Pro residues" evidence="7">
    <location>
        <begin position="104"/>
        <end position="114"/>
    </location>
</feature>
<dbReference type="PANTHER" id="PTHR47437:SF2">
    <property type="entry name" value="C-JUN-AMINO-TERMINAL KINASE-INTERACTING PROTEIN 2"/>
    <property type="match status" value="1"/>
</dbReference>
<comment type="similarity">
    <text evidence="2">Belongs to the JIP scaffold family.</text>
</comment>
<dbReference type="GO" id="GO:0007254">
    <property type="term" value="P:JNK cascade"/>
    <property type="evidence" value="ECO:0007669"/>
    <property type="project" value="TreeGrafter"/>
</dbReference>
<feature type="compositionally biased region" description="Polar residues" evidence="7">
    <location>
        <begin position="151"/>
        <end position="168"/>
    </location>
</feature>
<feature type="compositionally biased region" description="Polar residues" evidence="7">
    <location>
        <begin position="786"/>
        <end position="798"/>
    </location>
</feature>
<reference evidence="10 11" key="1">
    <citation type="journal article" date="2014" name="Nat. Genet.">
        <title>Whole-genome sequence of a flatfish provides insights into ZW sex chromosome evolution and adaptation to a benthic lifestyle.</title>
        <authorList>
            <person name="Chen S."/>
            <person name="Zhang G."/>
            <person name="Shao C."/>
            <person name="Huang Q."/>
            <person name="Liu G."/>
            <person name="Zhang P."/>
            <person name="Song W."/>
            <person name="An N."/>
            <person name="Chalopin D."/>
            <person name="Volff J.N."/>
            <person name="Hong Y."/>
            <person name="Li Q."/>
            <person name="Sha Z."/>
            <person name="Zhou H."/>
            <person name="Xie M."/>
            <person name="Yu Q."/>
            <person name="Liu Y."/>
            <person name="Xiang H."/>
            <person name="Wang N."/>
            <person name="Wu K."/>
            <person name="Yang C."/>
            <person name="Zhou Q."/>
            <person name="Liao X."/>
            <person name="Yang L."/>
            <person name="Hu Q."/>
            <person name="Zhang J."/>
            <person name="Meng L."/>
            <person name="Jin L."/>
            <person name="Tian Y."/>
            <person name="Lian J."/>
            <person name="Yang J."/>
            <person name="Miao G."/>
            <person name="Liu S."/>
            <person name="Liang Z."/>
            <person name="Yan F."/>
            <person name="Li Y."/>
            <person name="Sun B."/>
            <person name="Zhang H."/>
            <person name="Zhang J."/>
            <person name="Zhu Y."/>
            <person name="Du M."/>
            <person name="Zhao Y."/>
            <person name="Schartl M."/>
            <person name="Tang Q."/>
            <person name="Wang J."/>
        </authorList>
    </citation>
    <scope>NUCLEOTIDE SEQUENCE</scope>
</reference>
<evidence type="ECO:0000313" key="11">
    <source>
        <dbReference type="Proteomes" id="UP000265120"/>
    </source>
</evidence>
<dbReference type="SUPFAM" id="SSF50729">
    <property type="entry name" value="PH domain-like"/>
    <property type="match status" value="1"/>
</dbReference>
<proteinExistence type="inferred from homology"/>
<evidence type="ECO:0000259" key="9">
    <source>
        <dbReference type="PROSITE" id="PS50002"/>
    </source>
</evidence>
<dbReference type="GO" id="GO:0005078">
    <property type="term" value="F:MAP-kinase scaffold activity"/>
    <property type="evidence" value="ECO:0007669"/>
    <property type="project" value="TreeGrafter"/>
</dbReference>
<feature type="region of interest" description="Disordered" evidence="7">
    <location>
        <begin position="786"/>
        <end position="853"/>
    </location>
</feature>
<dbReference type="InterPro" id="IPR047178">
    <property type="entry name" value="JIP1_scaffold"/>
</dbReference>
<dbReference type="Gene3D" id="2.30.30.40">
    <property type="entry name" value="SH3 Domains"/>
    <property type="match status" value="1"/>
</dbReference>
<dbReference type="GeneTree" id="ENSGT00940000160461"/>
<dbReference type="SMART" id="SM00326">
    <property type="entry name" value="SH3"/>
    <property type="match status" value="1"/>
</dbReference>
<dbReference type="PROSITE" id="PS01179">
    <property type="entry name" value="PID"/>
    <property type="match status" value="1"/>
</dbReference>
<keyword evidence="4" id="KW-0963">Cytoplasm</keyword>
<feature type="compositionally biased region" description="Low complexity" evidence="7">
    <location>
        <begin position="392"/>
        <end position="407"/>
    </location>
</feature>
<dbReference type="SUPFAM" id="SSF50044">
    <property type="entry name" value="SH3-domain"/>
    <property type="match status" value="1"/>
</dbReference>
<dbReference type="InterPro" id="IPR035637">
    <property type="entry name" value="JIP2_SH3"/>
</dbReference>
<feature type="compositionally biased region" description="Low complexity" evidence="7">
    <location>
        <begin position="685"/>
        <end position="695"/>
    </location>
</feature>
<dbReference type="PROSITE" id="PS50002">
    <property type="entry name" value="SH3"/>
    <property type="match status" value="1"/>
</dbReference>
<dbReference type="InterPro" id="IPR001452">
    <property type="entry name" value="SH3_domain"/>
</dbReference>
<dbReference type="STRING" id="244447.ENSCSEP00000008767"/>
<feature type="compositionally biased region" description="Polar residues" evidence="7">
    <location>
        <begin position="116"/>
        <end position="138"/>
    </location>
</feature>
<dbReference type="Gene3D" id="2.30.29.30">
    <property type="entry name" value="Pleckstrin-homology domain (PH domain)/Phosphotyrosine-binding domain (PTB)"/>
    <property type="match status" value="1"/>
</dbReference>
<dbReference type="CDD" id="cd01212">
    <property type="entry name" value="PTB_JIP"/>
    <property type="match status" value="1"/>
</dbReference>
<organism evidence="10 11">
    <name type="scientific">Cynoglossus semilaevis</name>
    <name type="common">Tongue sole</name>
    <dbReference type="NCBI Taxonomy" id="244447"/>
    <lineage>
        <taxon>Eukaryota</taxon>
        <taxon>Metazoa</taxon>
        <taxon>Chordata</taxon>
        <taxon>Craniata</taxon>
        <taxon>Vertebrata</taxon>
        <taxon>Euteleostomi</taxon>
        <taxon>Actinopterygii</taxon>
        <taxon>Neopterygii</taxon>
        <taxon>Teleostei</taxon>
        <taxon>Neoteleostei</taxon>
        <taxon>Acanthomorphata</taxon>
        <taxon>Carangaria</taxon>
        <taxon>Pleuronectiformes</taxon>
        <taxon>Pleuronectoidei</taxon>
        <taxon>Cynoglossidae</taxon>
        <taxon>Cynoglossinae</taxon>
        <taxon>Cynoglossus</taxon>
    </lineage>
</organism>
<evidence type="ECO:0000256" key="5">
    <source>
        <dbReference type="ARBA" id="ARBA00022553"/>
    </source>
</evidence>
<feature type="compositionally biased region" description="Acidic residues" evidence="7">
    <location>
        <begin position="696"/>
        <end position="706"/>
    </location>
</feature>
<feature type="domain" description="SH3" evidence="9">
    <location>
        <begin position="1055"/>
        <end position="1116"/>
    </location>
</feature>
<evidence type="ECO:0000259" key="8">
    <source>
        <dbReference type="PROSITE" id="PS01179"/>
    </source>
</evidence>
<feature type="region of interest" description="Disordered" evidence="7">
    <location>
        <begin position="464"/>
        <end position="593"/>
    </location>
</feature>
<feature type="region of interest" description="Disordered" evidence="7">
    <location>
        <begin position="227"/>
        <end position="284"/>
    </location>
</feature>
<accession>A0A3P8V2H7</accession>
<dbReference type="InterPro" id="IPR036028">
    <property type="entry name" value="SH3-like_dom_sf"/>
</dbReference>
<dbReference type="InterPro" id="IPR006020">
    <property type="entry name" value="PTB/PI_dom"/>
</dbReference>
<dbReference type="GO" id="GO:0005737">
    <property type="term" value="C:cytoplasm"/>
    <property type="evidence" value="ECO:0007669"/>
    <property type="project" value="UniProtKB-SubCell"/>
</dbReference>
<feature type="region of interest" description="Disordered" evidence="7">
    <location>
        <begin position="625"/>
        <end position="654"/>
    </location>
</feature>
<dbReference type="GO" id="GO:0046328">
    <property type="term" value="P:regulation of JNK cascade"/>
    <property type="evidence" value="ECO:0007669"/>
    <property type="project" value="InterPro"/>
</dbReference>
<evidence type="ECO:0000256" key="1">
    <source>
        <dbReference type="ARBA" id="ARBA00004496"/>
    </source>
</evidence>
<feature type="region of interest" description="Disordered" evidence="7">
    <location>
        <begin position="990"/>
        <end position="1019"/>
    </location>
</feature>
<feature type="region of interest" description="Disordered" evidence="7">
    <location>
        <begin position="315"/>
        <end position="334"/>
    </location>
</feature>
<keyword evidence="5" id="KW-0597">Phosphoprotein</keyword>
<feature type="compositionally biased region" description="Low complexity" evidence="7">
    <location>
        <begin position="1007"/>
        <end position="1019"/>
    </location>
</feature>
<feature type="compositionally biased region" description="Acidic residues" evidence="7">
    <location>
        <begin position="87"/>
        <end position="99"/>
    </location>
</feature>
<dbReference type="Pfam" id="PF00640">
    <property type="entry name" value="PID"/>
    <property type="match status" value="1"/>
</dbReference>